<dbReference type="EMBL" id="CAJOBJ010366145">
    <property type="protein sequence ID" value="CAF5221138.1"/>
    <property type="molecule type" value="Genomic_DNA"/>
</dbReference>
<evidence type="ECO:0000313" key="2">
    <source>
        <dbReference type="EMBL" id="CAF5221138.1"/>
    </source>
</evidence>
<reference evidence="2" key="1">
    <citation type="submission" date="2021-02" db="EMBL/GenBank/DDBJ databases">
        <authorList>
            <person name="Nowell W R."/>
        </authorList>
    </citation>
    <scope>NUCLEOTIDE SEQUENCE</scope>
</reference>
<protein>
    <submittedName>
        <fullName evidence="2">Uncharacterized protein</fullName>
    </submittedName>
</protein>
<proteinExistence type="predicted"/>
<feature type="compositionally biased region" description="Polar residues" evidence="1">
    <location>
        <begin position="38"/>
        <end position="47"/>
    </location>
</feature>
<evidence type="ECO:0000256" key="1">
    <source>
        <dbReference type="SAM" id="MobiDB-lite"/>
    </source>
</evidence>
<dbReference type="AlphaFoldDB" id="A0A8S3JRX4"/>
<comment type="caution">
    <text evidence="2">The sequence shown here is derived from an EMBL/GenBank/DDBJ whole genome shotgun (WGS) entry which is preliminary data.</text>
</comment>
<name>A0A8S3JRX4_9BILA</name>
<dbReference type="Proteomes" id="UP000681720">
    <property type="component" value="Unassembled WGS sequence"/>
</dbReference>
<organism evidence="2 3">
    <name type="scientific">Rotaria magnacalcarata</name>
    <dbReference type="NCBI Taxonomy" id="392030"/>
    <lineage>
        <taxon>Eukaryota</taxon>
        <taxon>Metazoa</taxon>
        <taxon>Spiralia</taxon>
        <taxon>Gnathifera</taxon>
        <taxon>Rotifera</taxon>
        <taxon>Eurotatoria</taxon>
        <taxon>Bdelloidea</taxon>
        <taxon>Philodinida</taxon>
        <taxon>Philodinidae</taxon>
        <taxon>Rotaria</taxon>
    </lineage>
</organism>
<feature type="compositionally biased region" description="Low complexity" evidence="1">
    <location>
        <begin position="7"/>
        <end position="21"/>
    </location>
</feature>
<gene>
    <name evidence="2" type="ORF">GIL414_LOCUS84400</name>
</gene>
<sequence length="47" mass="5446">KVNIEHQLSSQPFSPSLLPTQQRRHIRPIDDPDEVESPRSSIINRNL</sequence>
<feature type="non-terminal residue" evidence="2">
    <location>
        <position position="1"/>
    </location>
</feature>
<evidence type="ECO:0000313" key="3">
    <source>
        <dbReference type="Proteomes" id="UP000681720"/>
    </source>
</evidence>
<accession>A0A8S3JRX4</accession>
<feature type="region of interest" description="Disordered" evidence="1">
    <location>
        <begin position="1"/>
        <end position="47"/>
    </location>
</feature>